<dbReference type="EMBL" id="WMII01000002">
    <property type="protein sequence ID" value="MTH63215.1"/>
    <property type="molecule type" value="Genomic_DNA"/>
</dbReference>
<accession>A0A6L6IRW4</accession>
<organism evidence="2 3">
    <name type="scientific">Paracoccus shanxieyensis</name>
    <dbReference type="NCBI Taxonomy" id="2675752"/>
    <lineage>
        <taxon>Bacteria</taxon>
        <taxon>Pseudomonadati</taxon>
        <taxon>Pseudomonadota</taxon>
        <taxon>Alphaproteobacteria</taxon>
        <taxon>Rhodobacterales</taxon>
        <taxon>Paracoccaceae</taxon>
        <taxon>Paracoccus</taxon>
    </lineage>
</organism>
<name>A0A6L6IRW4_9RHOB</name>
<dbReference type="AlphaFoldDB" id="A0A6L6IRW4"/>
<dbReference type="Proteomes" id="UP000478740">
    <property type="component" value="Unassembled WGS sequence"/>
</dbReference>
<proteinExistence type="predicted"/>
<keyword evidence="1" id="KW-0732">Signal</keyword>
<comment type="caution">
    <text evidence="2">The sequence shown here is derived from an EMBL/GenBank/DDBJ whole genome shotgun (WGS) entry which is preliminary data.</text>
</comment>
<dbReference type="RefSeq" id="WP_155043147.1">
    <property type="nucleotide sequence ID" value="NZ_WMIH01000005.1"/>
</dbReference>
<evidence type="ECO:0000256" key="1">
    <source>
        <dbReference type="SAM" id="SignalP"/>
    </source>
</evidence>
<protein>
    <submittedName>
        <fullName evidence="2">Uncharacterized protein</fullName>
    </submittedName>
</protein>
<reference evidence="2 3" key="1">
    <citation type="submission" date="2019-11" db="EMBL/GenBank/DDBJ databases">
        <authorList>
            <person name="Dong K."/>
        </authorList>
    </citation>
    <scope>NUCLEOTIDE SEQUENCE [LARGE SCALE GENOMIC DNA]</scope>
    <source>
        <strain evidence="2 3">DK608</strain>
    </source>
</reference>
<feature type="chain" id="PRO_5027102899" evidence="1">
    <location>
        <begin position="25"/>
        <end position="126"/>
    </location>
</feature>
<evidence type="ECO:0000313" key="3">
    <source>
        <dbReference type="Proteomes" id="UP000478740"/>
    </source>
</evidence>
<sequence>MRDALVGLAVIAVVGAGACTMAQAAPSVSLICETRSPQAQRLCAAVHDELLRRGHVIAPDAPMQLVLIADATRRDEIQASMDVIRQGQRQRGQTGTLTVMDRAELPTAQIESFARTLLDKAGVTSH</sequence>
<keyword evidence="3" id="KW-1185">Reference proteome</keyword>
<dbReference type="PROSITE" id="PS51257">
    <property type="entry name" value="PROKAR_LIPOPROTEIN"/>
    <property type="match status" value="1"/>
</dbReference>
<feature type="signal peptide" evidence="1">
    <location>
        <begin position="1"/>
        <end position="24"/>
    </location>
</feature>
<gene>
    <name evidence="2" type="ORF">GL284_02900</name>
</gene>
<evidence type="ECO:0000313" key="2">
    <source>
        <dbReference type="EMBL" id="MTH63215.1"/>
    </source>
</evidence>